<keyword evidence="5" id="KW-0732">Signal</keyword>
<name>Q2IUK3_RHOP2</name>
<evidence type="ECO:0000256" key="2">
    <source>
        <dbReference type="ARBA" id="ARBA00009477"/>
    </source>
</evidence>
<dbReference type="InterPro" id="IPR006143">
    <property type="entry name" value="RND_pump_MFP"/>
</dbReference>
<dbReference type="STRING" id="316058.RPB_3411"/>
<evidence type="ECO:0000259" key="7">
    <source>
        <dbReference type="Pfam" id="PF25917"/>
    </source>
</evidence>
<evidence type="ECO:0000259" key="6">
    <source>
        <dbReference type="Pfam" id="PF25876"/>
    </source>
</evidence>
<dbReference type="NCBIfam" id="TIGR01730">
    <property type="entry name" value="RND_mfp"/>
    <property type="match status" value="1"/>
</dbReference>
<evidence type="ECO:0000259" key="8">
    <source>
        <dbReference type="Pfam" id="PF25954"/>
    </source>
</evidence>
<evidence type="ECO:0000259" key="9">
    <source>
        <dbReference type="Pfam" id="PF25967"/>
    </source>
</evidence>
<dbReference type="GO" id="GO:1990281">
    <property type="term" value="C:efflux pump complex"/>
    <property type="evidence" value="ECO:0007669"/>
    <property type="project" value="TreeGrafter"/>
</dbReference>
<evidence type="ECO:0000256" key="1">
    <source>
        <dbReference type="ARBA" id="ARBA00004196"/>
    </source>
</evidence>
<dbReference type="AlphaFoldDB" id="Q2IUK3"/>
<keyword evidence="11" id="KW-1185">Reference proteome</keyword>
<gene>
    <name evidence="10" type="ordered locus">RPB_3411</name>
</gene>
<dbReference type="KEGG" id="rpb:RPB_3411"/>
<sequence length="363" mass="38647">MSQPTMLPPLRIILLLLMATPLAACGEKAQQARPINLVKTEIVHLEPRQTIVRLTGDVQARVTSELSFRVSGRVTERLVDVGAHVNAGDVLARIDPTEQQADLVGSQAAVASAEAQLRLANATFDRQKSLMASGFTTRSSYDQAQEGLRTAEGSLDNAKAQLEIARDALTYTELRASASGIITARNIEVGQVAQSAQSAYTLAEDGARDAVFDVYESVFLTPLQGGTIKLTLVSDPSVTAIGRPREISPTVDQKSGTVRVKLSIENPPAAMTLGSAVTGEGRSRSVDKIVLPWSALTSDQKGPAVWVIDPKTRAVSLRSVTVESYETSSIIVADGLKAGERVVVDGGKMLRPAEIVTYDGENA</sequence>
<dbReference type="Proteomes" id="UP000008809">
    <property type="component" value="Chromosome"/>
</dbReference>
<evidence type="ECO:0000256" key="5">
    <source>
        <dbReference type="SAM" id="SignalP"/>
    </source>
</evidence>
<accession>Q2IUK3</accession>
<dbReference type="InterPro" id="IPR058627">
    <property type="entry name" value="MdtA-like_C"/>
</dbReference>
<keyword evidence="3" id="KW-0813">Transport</keyword>
<dbReference type="OrthoDB" id="9813967at2"/>
<dbReference type="Gene3D" id="2.40.420.20">
    <property type="match status" value="1"/>
</dbReference>
<dbReference type="Pfam" id="PF25967">
    <property type="entry name" value="RND-MFP_C"/>
    <property type="match status" value="1"/>
</dbReference>
<dbReference type="GO" id="GO:0015562">
    <property type="term" value="F:efflux transmembrane transporter activity"/>
    <property type="evidence" value="ECO:0007669"/>
    <property type="project" value="TreeGrafter"/>
</dbReference>
<dbReference type="Gene3D" id="1.10.287.470">
    <property type="entry name" value="Helix hairpin bin"/>
    <property type="match status" value="1"/>
</dbReference>
<evidence type="ECO:0000256" key="3">
    <source>
        <dbReference type="ARBA" id="ARBA00022448"/>
    </source>
</evidence>
<dbReference type="HOGENOM" id="CLU_018816_1_0_5"/>
<evidence type="ECO:0000313" key="10">
    <source>
        <dbReference type="EMBL" id="ABD08107.1"/>
    </source>
</evidence>
<feature type="signal peptide" evidence="5">
    <location>
        <begin position="1"/>
        <end position="24"/>
    </location>
</feature>
<dbReference type="Pfam" id="PF25917">
    <property type="entry name" value="BSH_RND"/>
    <property type="match status" value="1"/>
</dbReference>
<organism evidence="10 11">
    <name type="scientific">Rhodopseudomonas palustris (strain HaA2)</name>
    <dbReference type="NCBI Taxonomy" id="316058"/>
    <lineage>
        <taxon>Bacteria</taxon>
        <taxon>Pseudomonadati</taxon>
        <taxon>Pseudomonadota</taxon>
        <taxon>Alphaproteobacteria</taxon>
        <taxon>Hyphomicrobiales</taxon>
        <taxon>Nitrobacteraceae</taxon>
        <taxon>Rhodopseudomonas</taxon>
    </lineage>
</organism>
<keyword evidence="4" id="KW-0175">Coiled coil</keyword>
<feature type="chain" id="PRO_5004210239" evidence="5">
    <location>
        <begin position="25"/>
        <end position="363"/>
    </location>
</feature>
<feature type="domain" description="Multidrug resistance protein MdtA-like barrel-sandwich hybrid" evidence="7">
    <location>
        <begin position="65"/>
        <end position="199"/>
    </location>
</feature>
<comment type="subcellular location">
    <subcellularLocation>
        <location evidence="1">Cell envelope</location>
    </subcellularLocation>
</comment>
<feature type="coiled-coil region" evidence="4">
    <location>
        <begin position="141"/>
        <end position="168"/>
    </location>
</feature>
<protein>
    <submittedName>
        <fullName evidence="10">Secretion protein HlyD</fullName>
    </submittedName>
</protein>
<dbReference type="Pfam" id="PF25954">
    <property type="entry name" value="Beta-barrel_RND_2"/>
    <property type="match status" value="1"/>
</dbReference>
<dbReference type="InterPro" id="IPR058792">
    <property type="entry name" value="Beta-barrel_RND_2"/>
</dbReference>
<comment type="similarity">
    <text evidence="2">Belongs to the membrane fusion protein (MFP) (TC 8.A.1) family.</text>
</comment>
<dbReference type="InterPro" id="IPR058624">
    <property type="entry name" value="MdtA-like_HH"/>
</dbReference>
<dbReference type="Pfam" id="PF25876">
    <property type="entry name" value="HH_MFP_RND"/>
    <property type="match status" value="1"/>
</dbReference>
<feature type="domain" description="CusB-like beta-barrel" evidence="8">
    <location>
        <begin position="212"/>
        <end position="275"/>
    </location>
</feature>
<evidence type="ECO:0000313" key="11">
    <source>
        <dbReference type="Proteomes" id="UP000008809"/>
    </source>
</evidence>
<dbReference type="EMBL" id="CP000250">
    <property type="protein sequence ID" value="ABD08107.1"/>
    <property type="molecule type" value="Genomic_DNA"/>
</dbReference>
<dbReference type="InterPro" id="IPR058625">
    <property type="entry name" value="MdtA-like_BSH"/>
</dbReference>
<dbReference type="eggNOG" id="COG0845">
    <property type="taxonomic scope" value="Bacteria"/>
</dbReference>
<dbReference type="PANTHER" id="PTHR30469:SF38">
    <property type="entry name" value="HLYD FAMILY SECRETION PROTEIN"/>
    <property type="match status" value="1"/>
</dbReference>
<proteinExistence type="inferred from homology"/>
<feature type="domain" description="Multidrug resistance protein MdtA-like C-terminal permuted SH3" evidence="9">
    <location>
        <begin position="289"/>
        <end position="348"/>
    </location>
</feature>
<evidence type="ECO:0000256" key="4">
    <source>
        <dbReference type="SAM" id="Coils"/>
    </source>
</evidence>
<feature type="domain" description="Multidrug resistance protein MdtA-like alpha-helical hairpin" evidence="6">
    <location>
        <begin position="106"/>
        <end position="172"/>
    </location>
</feature>
<dbReference type="Gene3D" id="2.40.30.170">
    <property type="match status" value="1"/>
</dbReference>
<dbReference type="Gene3D" id="2.40.50.100">
    <property type="match status" value="1"/>
</dbReference>
<dbReference type="SUPFAM" id="SSF111369">
    <property type="entry name" value="HlyD-like secretion proteins"/>
    <property type="match status" value="1"/>
</dbReference>
<reference evidence="10 11" key="1">
    <citation type="submission" date="2006-01" db="EMBL/GenBank/DDBJ databases">
        <title>Complete sequence of Rhodopseudomonas palustris HaA2.</title>
        <authorList>
            <consortium name="US DOE Joint Genome Institute"/>
            <person name="Copeland A."/>
            <person name="Lucas S."/>
            <person name="Lapidus A."/>
            <person name="Barry K."/>
            <person name="Detter J.C."/>
            <person name="Glavina T."/>
            <person name="Hammon N."/>
            <person name="Israni S."/>
            <person name="Pitluck S."/>
            <person name="Chain P."/>
            <person name="Malfatti S."/>
            <person name="Shin M."/>
            <person name="Vergez L."/>
            <person name="Schmutz J."/>
            <person name="Larimer F."/>
            <person name="Land M."/>
            <person name="Hauser L."/>
            <person name="Pelletier D.A."/>
            <person name="Kyrpides N."/>
            <person name="Anderson I."/>
            <person name="Oda Y."/>
            <person name="Harwood C.S."/>
            <person name="Richardson P."/>
        </authorList>
    </citation>
    <scope>NUCLEOTIDE SEQUENCE [LARGE SCALE GENOMIC DNA]</scope>
    <source>
        <strain evidence="10 11">HaA2</strain>
    </source>
</reference>
<dbReference type="PANTHER" id="PTHR30469">
    <property type="entry name" value="MULTIDRUG RESISTANCE PROTEIN MDTA"/>
    <property type="match status" value="1"/>
</dbReference>